<name>A0ACB6Z6Z6_THEGA</name>
<organism evidence="1 2">
    <name type="scientific">Thelephora ganbajun</name>
    <name type="common">Ganba fungus</name>
    <dbReference type="NCBI Taxonomy" id="370292"/>
    <lineage>
        <taxon>Eukaryota</taxon>
        <taxon>Fungi</taxon>
        <taxon>Dikarya</taxon>
        <taxon>Basidiomycota</taxon>
        <taxon>Agaricomycotina</taxon>
        <taxon>Agaricomycetes</taxon>
        <taxon>Thelephorales</taxon>
        <taxon>Thelephoraceae</taxon>
        <taxon>Thelephora</taxon>
    </lineage>
</organism>
<evidence type="ECO:0000313" key="2">
    <source>
        <dbReference type="Proteomes" id="UP000886501"/>
    </source>
</evidence>
<gene>
    <name evidence="1" type="ORF">BDM02DRAFT_3121067</name>
</gene>
<reference evidence="1" key="2">
    <citation type="journal article" date="2020" name="Nat. Commun.">
        <title>Large-scale genome sequencing of mycorrhizal fungi provides insights into the early evolution of symbiotic traits.</title>
        <authorList>
            <person name="Miyauchi S."/>
            <person name="Kiss E."/>
            <person name="Kuo A."/>
            <person name="Drula E."/>
            <person name="Kohler A."/>
            <person name="Sanchez-Garcia M."/>
            <person name="Morin E."/>
            <person name="Andreopoulos B."/>
            <person name="Barry K.W."/>
            <person name="Bonito G."/>
            <person name="Buee M."/>
            <person name="Carver A."/>
            <person name="Chen C."/>
            <person name="Cichocki N."/>
            <person name="Clum A."/>
            <person name="Culley D."/>
            <person name="Crous P.W."/>
            <person name="Fauchery L."/>
            <person name="Girlanda M."/>
            <person name="Hayes R.D."/>
            <person name="Keri Z."/>
            <person name="LaButti K."/>
            <person name="Lipzen A."/>
            <person name="Lombard V."/>
            <person name="Magnuson J."/>
            <person name="Maillard F."/>
            <person name="Murat C."/>
            <person name="Nolan M."/>
            <person name="Ohm R.A."/>
            <person name="Pangilinan J."/>
            <person name="Pereira M.F."/>
            <person name="Perotto S."/>
            <person name="Peter M."/>
            <person name="Pfister S."/>
            <person name="Riley R."/>
            <person name="Sitrit Y."/>
            <person name="Stielow J.B."/>
            <person name="Szollosi G."/>
            <person name="Zifcakova L."/>
            <person name="Stursova M."/>
            <person name="Spatafora J.W."/>
            <person name="Tedersoo L."/>
            <person name="Vaario L.M."/>
            <person name="Yamada A."/>
            <person name="Yan M."/>
            <person name="Wang P."/>
            <person name="Xu J."/>
            <person name="Bruns T."/>
            <person name="Baldrian P."/>
            <person name="Vilgalys R."/>
            <person name="Dunand C."/>
            <person name="Henrissat B."/>
            <person name="Grigoriev I.V."/>
            <person name="Hibbett D."/>
            <person name="Nagy L.G."/>
            <person name="Martin F.M."/>
        </authorList>
    </citation>
    <scope>NUCLEOTIDE SEQUENCE</scope>
    <source>
        <strain evidence="1">P2</strain>
    </source>
</reference>
<evidence type="ECO:0000313" key="1">
    <source>
        <dbReference type="EMBL" id="KAF9644926.1"/>
    </source>
</evidence>
<dbReference type="EMBL" id="MU118112">
    <property type="protein sequence ID" value="KAF9644926.1"/>
    <property type="molecule type" value="Genomic_DNA"/>
</dbReference>
<proteinExistence type="predicted"/>
<accession>A0ACB6Z6Z6</accession>
<reference evidence="1" key="1">
    <citation type="submission" date="2019-10" db="EMBL/GenBank/DDBJ databases">
        <authorList>
            <consortium name="DOE Joint Genome Institute"/>
            <person name="Kuo A."/>
            <person name="Miyauchi S."/>
            <person name="Kiss E."/>
            <person name="Drula E."/>
            <person name="Kohler A."/>
            <person name="Sanchez-Garcia M."/>
            <person name="Andreopoulos B."/>
            <person name="Barry K.W."/>
            <person name="Bonito G."/>
            <person name="Buee M."/>
            <person name="Carver A."/>
            <person name="Chen C."/>
            <person name="Cichocki N."/>
            <person name="Clum A."/>
            <person name="Culley D."/>
            <person name="Crous P.W."/>
            <person name="Fauchery L."/>
            <person name="Girlanda M."/>
            <person name="Hayes R."/>
            <person name="Keri Z."/>
            <person name="Labutti K."/>
            <person name="Lipzen A."/>
            <person name="Lombard V."/>
            <person name="Magnuson J."/>
            <person name="Maillard F."/>
            <person name="Morin E."/>
            <person name="Murat C."/>
            <person name="Nolan M."/>
            <person name="Ohm R."/>
            <person name="Pangilinan J."/>
            <person name="Pereira M."/>
            <person name="Perotto S."/>
            <person name="Peter M."/>
            <person name="Riley R."/>
            <person name="Sitrit Y."/>
            <person name="Stielow B."/>
            <person name="Szollosi G."/>
            <person name="Zifcakova L."/>
            <person name="Stursova M."/>
            <person name="Spatafora J.W."/>
            <person name="Tedersoo L."/>
            <person name="Vaario L.-M."/>
            <person name="Yamada A."/>
            <person name="Yan M."/>
            <person name="Wang P."/>
            <person name="Xu J."/>
            <person name="Bruns T."/>
            <person name="Baldrian P."/>
            <person name="Vilgalys R."/>
            <person name="Henrissat B."/>
            <person name="Grigoriev I.V."/>
            <person name="Hibbett D."/>
            <person name="Nagy L.G."/>
            <person name="Martin F.M."/>
        </authorList>
    </citation>
    <scope>NUCLEOTIDE SEQUENCE</scope>
    <source>
        <strain evidence="1">P2</strain>
    </source>
</reference>
<sequence length="204" mass="21789">MFAQTAVFMALVAFVNSMPITEHHLMDQGVQTFTSNPPQIGTQPFGVANGIWKRESPLGLGTDADIEILKSSPTTSKPPPPPHGTGSDKGPVELAIDFDTGVNAVHPKRNGFLNFFRKLKGVITGRDVANKQIKARSVVIDPELLAELQALVNVTVTLLRAEGKDSFVDPFQTRIGTLKSKVESGAVPTGELMSAAHGIASSYL</sequence>
<dbReference type="Proteomes" id="UP000886501">
    <property type="component" value="Unassembled WGS sequence"/>
</dbReference>
<protein>
    <submittedName>
        <fullName evidence="1">Uncharacterized protein</fullName>
    </submittedName>
</protein>
<comment type="caution">
    <text evidence="1">The sequence shown here is derived from an EMBL/GenBank/DDBJ whole genome shotgun (WGS) entry which is preliminary data.</text>
</comment>
<keyword evidence="2" id="KW-1185">Reference proteome</keyword>